<protein>
    <recommendedName>
        <fullName evidence="3">Sel1 repeat family protein</fullName>
    </recommendedName>
</protein>
<dbReference type="AlphaFoldDB" id="A0A2S7VM86"/>
<comment type="caution">
    <text evidence="1">The sequence shown here is derived from an EMBL/GenBank/DDBJ whole genome shotgun (WGS) entry which is preliminary data.</text>
</comment>
<dbReference type="InterPro" id="IPR011990">
    <property type="entry name" value="TPR-like_helical_dom_sf"/>
</dbReference>
<dbReference type="Pfam" id="PF08238">
    <property type="entry name" value="Sel1"/>
    <property type="match status" value="5"/>
</dbReference>
<dbReference type="PANTHER" id="PTHR11102">
    <property type="entry name" value="SEL-1-LIKE PROTEIN"/>
    <property type="match status" value="1"/>
</dbReference>
<dbReference type="EMBL" id="MSCJ01000003">
    <property type="protein sequence ID" value="PQJ62892.1"/>
    <property type="molecule type" value="Genomic_DNA"/>
</dbReference>
<dbReference type="Proteomes" id="UP000238730">
    <property type="component" value="Unassembled WGS sequence"/>
</dbReference>
<gene>
    <name evidence="1" type="ORF">BTO08_22075</name>
</gene>
<dbReference type="InterPro" id="IPR006597">
    <property type="entry name" value="Sel1-like"/>
</dbReference>
<dbReference type="RefSeq" id="WP_105062654.1">
    <property type="nucleotide sequence ID" value="NZ_MSCJ01000003.1"/>
</dbReference>
<sequence>MIRLLLPALFLFSGCSLDIFDRNNNTTVNNKKTDIKSLGSNMKNIPPPNPTSLQEHILKLENANTHPIEKSNHITEIEKLAENDPNAMFYLGTLYRNGKLLPLSPEKARELYKKAADNDHIIARYYYALMLIDGEGGNSDHLEAERLLFINHSKSHSPSSYSLAYLYFINDEYINTIKIMEGDNIKKSKENEYLLAISYLQTNNNIERAIELLQSSANKNHIYSHHTLGKIYRFGIHNVNRDLEKSYFHFSAAAKDNDPKALYQLATLGFKYPFLIENDYDVALKQLTIAANNQYEPATFQLAKLYDQGYQIKQDYKKALYWYQQSADFGNNQAMYNLASMYANGDGVAESYEKAEYWLEKAATNGNERAQKLLSEQ</sequence>
<dbReference type="SUPFAM" id="SSF81901">
    <property type="entry name" value="HCP-like"/>
    <property type="match status" value="2"/>
</dbReference>
<evidence type="ECO:0008006" key="3">
    <source>
        <dbReference type="Google" id="ProtNLM"/>
    </source>
</evidence>
<dbReference type="Gene3D" id="1.25.40.10">
    <property type="entry name" value="Tetratricopeptide repeat domain"/>
    <property type="match status" value="3"/>
</dbReference>
<proteinExistence type="predicted"/>
<evidence type="ECO:0000313" key="2">
    <source>
        <dbReference type="Proteomes" id="UP000238730"/>
    </source>
</evidence>
<evidence type="ECO:0000313" key="1">
    <source>
        <dbReference type="EMBL" id="PQJ62892.1"/>
    </source>
</evidence>
<reference evidence="1 2" key="1">
    <citation type="submission" date="2016-12" db="EMBL/GenBank/DDBJ databases">
        <title>Diversity of luminous bacteria.</title>
        <authorList>
            <person name="Yoshizawa S."/>
            <person name="Kogure K."/>
        </authorList>
    </citation>
    <scope>NUCLEOTIDE SEQUENCE [LARGE SCALE GENOMIC DNA]</scope>
    <source>
        <strain evidence="1 2">LC1-200</strain>
    </source>
</reference>
<dbReference type="OrthoDB" id="6114904at2"/>
<dbReference type="SMART" id="SM00671">
    <property type="entry name" value="SEL1"/>
    <property type="match status" value="6"/>
</dbReference>
<organism evidence="1 2">
    <name type="scientific">Photobacterium angustum</name>
    <dbReference type="NCBI Taxonomy" id="661"/>
    <lineage>
        <taxon>Bacteria</taxon>
        <taxon>Pseudomonadati</taxon>
        <taxon>Pseudomonadota</taxon>
        <taxon>Gammaproteobacteria</taxon>
        <taxon>Vibrionales</taxon>
        <taxon>Vibrionaceae</taxon>
        <taxon>Photobacterium</taxon>
    </lineage>
</organism>
<dbReference type="PROSITE" id="PS51257">
    <property type="entry name" value="PROKAR_LIPOPROTEIN"/>
    <property type="match status" value="1"/>
</dbReference>
<dbReference type="PANTHER" id="PTHR11102:SF160">
    <property type="entry name" value="ERAD-ASSOCIATED E3 UBIQUITIN-PROTEIN LIGASE COMPONENT HRD3"/>
    <property type="match status" value="1"/>
</dbReference>
<accession>A0A2S7VM86</accession>
<dbReference type="InterPro" id="IPR050767">
    <property type="entry name" value="Sel1_AlgK"/>
</dbReference>
<name>A0A2S7VM86_PHOAN</name>